<evidence type="ECO:0000313" key="3">
    <source>
        <dbReference type="Proteomes" id="UP000281431"/>
    </source>
</evidence>
<dbReference type="Pfam" id="PF03596">
    <property type="entry name" value="Cad"/>
    <property type="match status" value="1"/>
</dbReference>
<proteinExistence type="predicted"/>
<keyword evidence="1" id="KW-1133">Transmembrane helix</keyword>
<feature type="transmembrane region" description="Helical" evidence="1">
    <location>
        <begin position="134"/>
        <end position="159"/>
    </location>
</feature>
<keyword evidence="1" id="KW-0472">Membrane</keyword>
<feature type="transmembrane region" description="Helical" evidence="1">
    <location>
        <begin position="103"/>
        <end position="127"/>
    </location>
</feature>
<protein>
    <submittedName>
        <fullName evidence="2">Cadmium transporter</fullName>
    </submittedName>
</protein>
<accession>A0A3N6MIV8</accession>
<feature type="transmembrane region" description="Helical" evidence="1">
    <location>
        <begin position="171"/>
        <end position="191"/>
    </location>
</feature>
<dbReference type="EMBL" id="REFZ01000031">
    <property type="protein sequence ID" value="RQG95661.1"/>
    <property type="molecule type" value="Genomic_DNA"/>
</dbReference>
<evidence type="ECO:0000256" key="1">
    <source>
        <dbReference type="SAM" id="Phobius"/>
    </source>
</evidence>
<sequence length="192" mass="20564">METILLVGVWLFAVTHLDTLLVIGAFCADNDYRLWEVLVGHYIGFCVGLVAAVVGAILAAELLQEWTFLLGVVPLSLGLWGLLRQPPEMTVEGLPVVPNSLGRIGVVTVTGLGLSGENIAVFVPFFAELSSFELTLIIIVYLIGAGVVFLAAFVTVSRVATDGIPDWLDRWLVPTMLVLVGGYVVVAGWIIA</sequence>
<organism evidence="2 3">
    <name type="scientific">Natrarchaeobius chitinivorans</name>
    <dbReference type="NCBI Taxonomy" id="1679083"/>
    <lineage>
        <taxon>Archaea</taxon>
        <taxon>Methanobacteriati</taxon>
        <taxon>Methanobacteriota</taxon>
        <taxon>Stenosarchaea group</taxon>
        <taxon>Halobacteria</taxon>
        <taxon>Halobacteriales</taxon>
        <taxon>Natrialbaceae</taxon>
        <taxon>Natrarchaeobius</taxon>
    </lineage>
</organism>
<dbReference type="OrthoDB" id="351321at2157"/>
<name>A0A3N6MIV8_NATCH</name>
<keyword evidence="1" id="KW-0812">Transmembrane</keyword>
<dbReference type="InterPro" id="IPR004676">
    <property type="entry name" value="Cd-R_transporter"/>
</dbReference>
<dbReference type="Proteomes" id="UP000281431">
    <property type="component" value="Unassembled WGS sequence"/>
</dbReference>
<dbReference type="AlphaFoldDB" id="A0A3N6MIV8"/>
<reference evidence="2 3" key="1">
    <citation type="submission" date="2018-10" db="EMBL/GenBank/DDBJ databases">
        <title>Natrarchaeobius chitinivorans gen. nov., sp. nov., and Natrarchaeobius haloalkaliphilus sp. nov., alkaliphilic, chitin-utilizing haloarchaea from hypersaline alkaline lakes.</title>
        <authorList>
            <person name="Sorokin D.Y."/>
            <person name="Elcheninov A.G."/>
            <person name="Kostrikina N.A."/>
            <person name="Bale N.J."/>
            <person name="Sinninghe Damste J.S."/>
            <person name="Khijniak T.V."/>
            <person name="Kublanov I.V."/>
            <person name="Toshchakov S.V."/>
        </authorList>
    </citation>
    <scope>NUCLEOTIDE SEQUENCE [LARGE SCALE GENOMIC DNA]</scope>
    <source>
        <strain evidence="2 3">AArcht7</strain>
    </source>
</reference>
<feature type="transmembrane region" description="Helical" evidence="1">
    <location>
        <begin position="37"/>
        <end position="59"/>
    </location>
</feature>
<comment type="caution">
    <text evidence="2">The sequence shown here is derived from an EMBL/GenBank/DDBJ whole genome shotgun (WGS) entry which is preliminary data.</text>
</comment>
<feature type="transmembrane region" description="Helical" evidence="1">
    <location>
        <begin position="66"/>
        <end position="83"/>
    </location>
</feature>
<evidence type="ECO:0000313" key="2">
    <source>
        <dbReference type="EMBL" id="RQG95661.1"/>
    </source>
</evidence>
<gene>
    <name evidence="2" type="ORF">EA472_21430</name>
</gene>
<keyword evidence="3" id="KW-1185">Reference proteome</keyword>